<sequence length="757" mass="85574">MRRGLIRVARLSRSIHNSRLDRLVTPLRQPHEPNAVRSQYLPLVEELRKNPTSEPVLTKAQLMTIVDMLATSGRPADLECIRLMCSHLPTYFGVPVTPELHIVVISSLLRQGYVPLAHDWIQQIPHLPPQDPPTLEHYHAFLRSCPTHVQPSMLTDVVAHRMRKAGVRPTNETFSILIRCLIHNAQATKHSLQPEFFHSLITDMKLTRISFDPSIISAITNYFTEQGFPDNAEELRATYNSHFPPVALTQEEEQVAALKKRLSVMPGFNRALRTFTRLVYKGLAGQPTPEILRAILSSSRNIQDLHRVEGTLGVKADASVYALLVNNNIRSKQLDAALQLYAEAKKAGIIPVAGLVAPMIRSLCSTERKATKLHNAHLDKALSLYADIDEAFPAAPEDLPQSRAAQDHSLHSNGPDIGIYTSLMRGIAMSSNIKTAVPVAQSLLADMESRNIPQTAAIKTSSLILEMRSCETLDEAFNVYRKTRAELSDNGYSTILRAFSRMSHSMGHPDMLQYYFQIVQDMRQAGFRATERVYTDILQQLSEVGGLRKKRWSAAHDHDPLATPPAKMNTDLEAAVRQVHNIIALDTTIQPDRHLWNQLMDTYQRLGNFAEAFRVWETMYHAQKYGSISVSIVLDACGYAGEFDVARQIINNIRSQGYVLTLHNWNTYIEALCRLRQFSKALEVITLDMGTTAQPVKPEISTILVMVKLAQTRIQTNIILQRVRRFLPDLWTEWEEQKKQRSPPNESEENEENERPP</sequence>
<dbReference type="OrthoDB" id="185373at2759"/>
<keyword evidence="1" id="KW-0677">Repeat</keyword>
<feature type="region of interest" description="Disordered" evidence="3">
    <location>
        <begin position="735"/>
        <end position="757"/>
    </location>
</feature>
<dbReference type="Proteomes" id="UP000636479">
    <property type="component" value="Unassembled WGS sequence"/>
</dbReference>
<accession>A0A8H6SYN8</accession>
<organism evidence="4 5">
    <name type="scientific">Mycena indigotica</name>
    <dbReference type="NCBI Taxonomy" id="2126181"/>
    <lineage>
        <taxon>Eukaryota</taxon>
        <taxon>Fungi</taxon>
        <taxon>Dikarya</taxon>
        <taxon>Basidiomycota</taxon>
        <taxon>Agaricomycotina</taxon>
        <taxon>Agaricomycetes</taxon>
        <taxon>Agaricomycetidae</taxon>
        <taxon>Agaricales</taxon>
        <taxon>Marasmiineae</taxon>
        <taxon>Mycenaceae</taxon>
        <taxon>Mycena</taxon>
    </lineage>
</organism>
<dbReference type="Pfam" id="PF01535">
    <property type="entry name" value="PPR"/>
    <property type="match status" value="2"/>
</dbReference>
<evidence type="ECO:0000256" key="1">
    <source>
        <dbReference type="ARBA" id="ARBA00022737"/>
    </source>
</evidence>
<dbReference type="InterPro" id="IPR011990">
    <property type="entry name" value="TPR-like_helical_dom_sf"/>
</dbReference>
<evidence type="ECO:0000313" key="5">
    <source>
        <dbReference type="Proteomes" id="UP000636479"/>
    </source>
</evidence>
<dbReference type="EMBL" id="JACAZF010000004">
    <property type="protein sequence ID" value="KAF7307061.1"/>
    <property type="molecule type" value="Genomic_DNA"/>
</dbReference>
<dbReference type="RefSeq" id="XP_037222080.1">
    <property type="nucleotide sequence ID" value="XM_037361788.1"/>
</dbReference>
<dbReference type="GO" id="GO:0003729">
    <property type="term" value="F:mRNA binding"/>
    <property type="evidence" value="ECO:0007669"/>
    <property type="project" value="TreeGrafter"/>
</dbReference>
<reference evidence="4" key="1">
    <citation type="submission" date="2020-05" db="EMBL/GenBank/DDBJ databases">
        <title>Mycena genomes resolve the evolution of fungal bioluminescence.</title>
        <authorList>
            <person name="Tsai I.J."/>
        </authorList>
    </citation>
    <scope>NUCLEOTIDE SEQUENCE</scope>
    <source>
        <strain evidence="4">171206Taipei</strain>
    </source>
</reference>
<dbReference type="GeneID" id="59344304"/>
<dbReference type="PANTHER" id="PTHR47932">
    <property type="entry name" value="ATPASE EXPRESSION PROTEIN 3"/>
    <property type="match status" value="1"/>
</dbReference>
<evidence type="ECO:0008006" key="6">
    <source>
        <dbReference type="Google" id="ProtNLM"/>
    </source>
</evidence>
<proteinExistence type="predicted"/>
<evidence type="ECO:0000256" key="2">
    <source>
        <dbReference type="PROSITE-ProRule" id="PRU00708"/>
    </source>
</evidence>
<evidence type="ECO:0000256" key="3">
    <source>
        <dbReference type="SAM" id="MobiDB-lite"/>
    </source>
</evidence>
<feature type="compositionally biased region" description="Acidic residues" evidence="3">
    <location>
        <begin position="746"/>
        <end position="757"/>
    </location>
</feature>
<dbReference type="Gene3D" id="1.25.40.10">
    <property type="entry name" value="Tetratricopeptide repeat domain"/>
    <property type="match status" value="3"/>
</dbReference>
<gene>
    <name evidence="4" type="ORF">MIND_00499200</name>
</gene>
<dbReference type="AlphaFoldDB" id="A0A8H6SYN8"/>
<evidence type="ECO:0000313" key="4">
    <source>
        <dbReference type="EMBL" id="KAF7307061.1"/>
    </source>
</evidence>
<dbReference type="InterPro" id="IPR002885">
    <property type="entry name" value="PPR_rpt"/>
</dbReference>
<feature type="repeat" description="PPR" evidence="2">
    <location>
        <begin position="592"/>
        <end position="622"/>
    </location>
</feature>
<dbReference type="PANTHER" id="PTHR47932:SF34">
    <property type="entry name" value="OS10G0147250 PROTEIN"/>
    <property type="match status" value="1"/>
</dbReference>
<protein>
    <recommendedName>
        <fullName evidence="6">Pentatricopeptide repeat-containing protein</fullName>
    </recommendedName>
</protein>
<name>A0A8H6SYN8_9AGAR</name>
<feature type="repeat" description="PPR" evidence="2">
    <location>
        <begin position="317"/>
        <end position="351"/>
    </location>
</feature>
<dbReference type="PROSITE" id="PS51375">
    <property type="entry name" value="PPR"/>
    <property type="match status" value="2"/>
</dbReference>
<comment type="caution">
    <text evidence="4">The sequence shown here is derived from an EMBL/GenBank/DDBJ whole genome shotgun (WGS) entry which is preliminary data.</text>
</comment>
<keyword evidence="5" id="KW-1185">Reference proteome</keyword>